<organism evidence="1 2">
    <name type="scientific">Anaerococcus hydrogenalis</name>
    <dbReference type="NCBI Taxonomy" id="33029"/>
    <lineage>
        <taxon>Bacteria</taxon>
        <taxon>Bacillati</taxon>
        <taxon>Bacillota</taxon>
        <taxon>Tissierellia</taxon>
        <taxon>Tissierellales</taxon>
        <taxon>Peptoniphilaceae</taxon>
        <taxon>Anaerococcus</taxon>
    </lineage>
</organism>
<gene>
    <name evidence="1" type="ORF">CJ192_05015</name>
</gene>
<dbReference type="AlphaFoldDB" id="A0A2N6UIB8"/>
<dbReference type="Proteomes" id="UP000235658">
    <property type="component" value="Unassembled WGS sequence"/>
</dbReference>
<reference evidence="1 2" key="1">
    <citation type="submission" date="2017-09" db="EMBL/GenBank/DDBJ databases">
        <title>Bacterial strain isolated from the female urinary microbiota.</title>
        <authorList>
            <person name="Thomas-White K."/>
            <person name="Kumar N."/>
            <person name="Forster S."/>
            <person name="Putonti C."/>
            <person name="Lawley T."/>
            <person name="Wolfe A.J."/>
        </authorList>
    </citation>
    <scope>NUCLEOTIDE SEQUENCE [LARGE SCALE GENOMIC DNA]</scope>
    <source>
        <strain evidence="1 2">UMB0204</strain>
    </source>
</reference>
<dbReference type="EMBL" id="PNHP01000003">
    <property type="protein sequence ID" value="PMC81389.1"/>
    <property type="molecule type" value="Genomic_DNA"/>
</dbReference>
<dbReference type="GeneID" id="84578539"/>
<name>A0A2N6UIB8_9FIRM</name>
<comment type="caution">
    <text evidence="1">The sequence shown here is derived from an EMBL/GenBank/DDBJ whole genome shotgun (WGS) entry which is preliminary data.</text>
</comment>
<proteinExistence type="predicted"/>
<accession>A0A2N6UIB8</accession>
<sequence>MVNVIKAEGDKNKRKKVGIDINFVAFKYDDLSFLDDVFKKIEYLEKEYKIDCTPINININN</sequence>
<protein>
    <submittedName>
        <fullName evidence="1">Uncharacterized protein</fullName>
    </submittedName>
</protein>
<evidence type="ECO:0000313" key="2">
    <source>
        <dbReference type="Proteomes" id="UP000235658"/>
    </source>
</evidence>
<dbReference type="RefSeq" id="WP_102197990.1">
    <property type="nucleotide sequence ID" value="NZ_PNHP01000003.1"/>
</dbReference>
<evidence type="ECO:0000313" key="1">
    <source>
        <dbReference type="EMBL" id="PMC81389.1"/>
    </source>
</evidence>